<reference evidence="2 3" key="1">
    <citation type="submission" date="2016-08" db="EMBL/GenBank/DDBJ databases">
        <title>Characterization and recognition of Brachyspira hampsonii sp. nov., a novel intestinal spirochete that is pathogenic to pigs.</title>
        <authorList>
            <person name="Mirajkar N."/>
            <person name="La T."/>
            <person name="Phillips N."/>
            <person name="Hampson D."/>
            <person name="Gebhart C."/>
        </authorList>
    </citation>
    <scope>NUCLEOTIDE SEQUENCE [LARGE SCALE GENOMIC DNA]</scope>
    <source>
        <strain evidence="2 3">P280/1</strain>
    </source>
</reference>
<evidence type="ECO:0000259" key="1">
    <source>
        <dbReference type="Pfam" id="PF13569"/>
    </source>
</evidence>
<dbReference type="InterPro" id="IPR005046">
    <property type="entry name" value="DUF285"/>
</dbReference>
<gene>
    <name evidence="2" type="ORF">BFL38_01995</name>
</gene>
<feature type="domain" description="DUF4132" evidence="1">
    <location>
        <begin position="510"/>
        <end position="648"/>
    </location>
</feature>
<name>A0A1E5NBM4_9SPIR</name>
<dbReference type="EMBL" id="MDCO01000012">
    <property type="protein sequence ID" value="OEJ13543.1"/>
    <property type="molecule type" value="Genomic_DNA"/>
</dbReference>
<dbReference type="Pfam" id="PF13569">
    <property type="entry name" value="DUF4132"/>
    <property type="match status" value="1"/>
</dbReference>
<evidence type="ECO:0000313" key="2">
    <source>
        <dbReference type="EMBL" id="OEJ13543.1"/>
    </source>
</evidence>
<comment type="caution">
    <text evidence="2">The sequence shown here is derived from an EMBL/GenBank/DDBJ whole genome shotgun (WGS) entry which is preliminary data.</text>
</comment>
<dbReference type="AlphaFoldDB" id="A0A1E5NBM4"/>
<dbReference type="InterPro" id="IPR011889">
    <property type="entry name" value="Liste_lipo_26"/>
</dbReference>
<accession>A0A1E5NBM4</accession>
<dbReference type="NCBIfam" id="TIGR02167">
    <property type="entry name" value="Liste_lipo_26"/>
    <property type="match status" value="3"/>
</dbReference>
<proteinExistence type="predicted"/>
<evidence type="ECO:0000313" key="3">
    <source>
        <dbReference type="Proteomes" id="UP000095247"/>
    </source>
</evidence>
<organism evidence="2 3">
    <name type="scientific">Brachyspira hampsonii</name>
    <dbReference type="NCBI Taxonomy" id="1287055"/>
    <lineage>
        <taxon>Bacteria</taxon>
        <taxon>Pseudomonadati</taxon>
        <taxon>Spirochaetota</taxon>
        <taxon>Spirochaetia</taxon>
        <taxon>Brachyspirales</taxon>
        <taxon>Brachyspiraceae</taxon>
        <taxon>Brachyspira</taxon>
    </lineage>
</organism>
<sequence length="754" mass="89573">MKYKPQTKKELKKLVEDESINLGSIDTSLITDMSELFRSSEREDFSGIETWDVSNVENMGSMFKGCKEFNQPLNSWNTNKVKDMSRMFDCCFKFNQPLDKWDTSNVGSMNNMFQECKSFNQDISNWNVSKVTNMNSMFNGCTSFNQNISNWNIKSVKYMSFMFANASSFNQDLNNWDISKVKSISFIFNHANSFKIIPHKWNFDNIKEDIDYILPEEMLDEIYSKKEPINLLCYLFYDKYYEDENLQKVDVKLWHKTLKNSINKKIISFVSRLEKDFENELKNEIEYHSNKIIFQNIEEAEEYVNNNYDKSFDKSIKFIDDKYTIFTKDRKTKIRLKMIRFIYGSYLKVKDNVVRLEIIDDIINLLDIESFRNVSYQIFLSDRSKLASRIICGIYGDGKIVEDYVKSLKKEFYPRSYYVYILALNKNKYALRLLCDASLKSKIESIKNAAELALETIANRMKVERYELDDLLVPDFNLDKNGERIVYAEDKEYKLFIDDNMELHIIINNKELKTPPKTFSKELKSEITFIKKEIKNIVKSQRDKMIYLLMNGRKYSYNFWKSVYIDNYLFNGYAVKLIWNLYDENNLFLTTFRYLTDGSFTDYDDKEVKINENNSISLAYVKEMDNDIIDKWKKQLSDYEIVQPINQLRVIDDLEKEFYSYNGEYKLSKLKNFVNKYPFNEYYEDYYTIYGYKFEDKVSGLVLDISTNGISRDNADFGDMIEIVLKILNISENNKDLVNRLMFGSILMLENLVQ</sequence>
<protein>
    <recommendedName>
        <fullName evidence="1">DUF4132 domain-containing protein</fullName>
    </recommendedName>
</protein>
<dbReference type="InterPro" id="IPR025406">
    <property type="entry name" value="DUF4132"/>
</dbReference>
<dbReference type="Pfam" id="PF03382">
    <property type="entry name" value="DUF285"/>
    <property type="match status" value="1"/>
</dbReference>
<dbReference type="Proteomes" id="UP000095247">
    <property type="component" value="Unassembled WGS sequence"/>
</dbReference>
<dbReference type="RefSeq" id="WP_069726858.1">
    <property type="nucleotide sequence ID" value="NZ_MDCO01000012.1"/>
</dbReference>